<dbReference type="SUPFAM" id="SSF46894">
    <property type="entry name" value="C-terminal effector domain of the bipartite response regulators"/>
    <property type="match status" value="1"/>
</dbReference>
<dbReference type="SMART" id="SM00421">
    <property type="entry name" value="HTH_LUXR"/>
    <property type="match status" value="1"/>
</dbReference>
<evidence type="ECO:0000313" key="6">
    <source>
        <dbReference type="Proteomes" id="UP000269265"/>
    </source>
</evidence>
<dbReference type="GO" id="GO:0003677">
    <property type="term" value="F:DNA binding"/>
    <property type="evidence" value="ECO:0007669"/>
    <property type="project" value="UniProtKB-KW"/>
</dbReference>
<dbReference type="PANTHER" id="PTHR44688:SF16">
    <property type="entry name" value="DNA-BINDING TRANSCRIPTIONAL ACTIVATOR DEVR_DOSR"/>
    <property type="match status" value="1"/>
</dbReference>
<dbReference type="PANTHER" id="PTHR44688">
    <property type="entry name" value="DNA-BINDING TRANSCRIPTIONAL ACTIVATOR DEVR_DOSR"/>
    <property type="match status" value="1"/>
</dbReference>
<protein>
    <submittedName>
        <fullName evidence="5">LuxR family transcriptional regulator</fullName>
    </submittedName>
</protein>
<evidence type="ECO:0000256" key="1">
    <source>
        <dbReference type="ARBA" id="ARBA00023015"/>
    </source>
</evidence>
<keyword evidence="2" id="KW-0238">DNA-binding</keyword>
<keyword evidence="1" id="KW-0805">Transcription regulation</keyword>
<evidence type="ECO:0000259" key="4">
    <source>
        <dbReference type="PROSITE" id="PS50043"/>
    </source>
</evidence>
<dbReference type="PROSITE" id="PS00622">
    <property type="entry name" value="HTH_LUXR_1"/>
    <property type="match status" value="1"/>
</dbReference>
<gene>
    <name evidence="5" type="ORF">EIP75_21365</name>
</gene>
<dbReference type="InterPro" id="IPR000792">
    <property type="entry name" value="Tscrpt_reg_LuxR_C"/>
</dbReference>
<dbReference type="OrthoDB" id="5497412at2"/>
<sequence length="383" mass="42894">MITESQFDGVVTGFYAAATGELAWEEALLPVHTLFRSRTAIVQSVDLSTGHIVQFSHAGDPMPDAILSYLRHWHEIDPRRSHLLSHAPEMLGQWWHCHDHFDEEFVSKNRFYREFLPAQQTRYLATLLQQPASDTMTALSLELPAERGPLDCDEQHLIARIGRHFSDALRAYERVRRMASQALAGHALLDTFAHPMWLIDTDRVVLHANQAARTVATEERRMGLNGRRMVWKVNGVDRKIGEMLTSLASQVQHGQHAVVDARGSKGDTPSWLHMRVLDPARVLGTAFGNRPMLLITLFDPLQMRELDAFALSEVFGMTPAEGRVAALLSEGLSAQAIGQRLGCRESTVRTHLRHVLHKLGAAKVTEAVSLLRQGQVLWARPAA</sequence>
<proteinExistence type="predicted"/>
<dbReference type="PRINTS" id="PR00038">
    <property type="entry name" value="HTHLUXR"/>
</dbReference>
<reference evidence="5 6" key="1">
    <citation type="submission" date="2018-12" db="EMBL/GenBank/DDBJ databases">
        <title>The whole draft genome of Aquabacterium sp. SJQ9.</title>
        <authorList>
            <person name="Sun L."/>
            <person name="Gao X."/>
            <person name="Chen W."/>
            <person name="Huang K."/>
        </authorList>
    </citation>
    <scope>NUCLEOTIDE SEQUENCE [LARGE SCALE GENOMIC DNA]</scope>
    <source>
        <strain evidence="5 6">SJQ9</strain>
    </source>
</reference>
<keyword evidence="6" id="KW-1185">Reference proteome</keyword>
<dbReference type="PROSITE" id="PS50043">
    <property type="entry name" value="HTH_LUXR_2"/>
    <property type="match status" value="1"/>
</dbReference>
<dbReference type="InterPro" id="IPR016032">
    <property type="entry name" value="Sig_transdc_resp-reg_C-effctor"/>
</dbReference>
<evidence type="ECO:0000313" key="5">
    <source>
        <dbReference type="EMBL" id="RRS02317.1"/>
    </source>
</evidence>
<evidence type="ECO:0000256" key="2">
    <source>
        <dbReference type="ARBA" id="ARBA00023125"/>
    </source>
</evidence>
<dbReference type="AlphaFoldDB" id="A0A3R8U0W2"/>
<dbReference type="Gene3D" id="1.10.10.10">
    <property type="entry name" value="Winged helix-like DNA-binding domain superfamily/Winged helix DNA-binding domain"/>
    <property type="match status" value="1"/>
</dbReference>
<dbReference type="Pfam" id="PF00196">
    <property type="entry name" value="GerE"/>
    <property type="match status" value="1"/>
</dbReference>
<dbReference type="InterPro" id="IPR036388">
    <property type="entry name" value="WH-like_DNA-bd_sf"/>
</dbReference>
<dbReference type="RefSeq" id="WP_125245227.1">
    <property type="nucleotide sequence ID" value="NZ_RSED01000025.1"/>
</dbReference>
<dbReference type="GO" id="GO:0006355">
    <property type="term" value="P:regulation of DNA-templated transcription"/>
    <property type="evidence" value="ECO:0007669"/>
    <property type="project" value="InterPro"/>
</dbReference>
<comment type="caution">
    <text evidence="5">The sequence shown here is derived from an EMBL/GenBank/DDBJ whole genome shotgun (WGS) entry which is preliminary data.</text>
</comment>
<accession>A0A3R8U0W2</accession>
<organism evidence="5 6">
    <name type="scientific">Aquabacterium soli</name>
    <dbReference type="NCBI Taxonomy" id="2493092"/>
    <lineage>
        <taxon>Bacteria</taxon>
        <taxon>Pseudomonadati</taxon>
        <taxon>Pseudomonadota</taxon>
        <taxon>Betaproteobacteria</taxon>
        <taxon>Burkholderiales</taxon>
        <taxon>Aquabacterium</taxon>
    </lineage>
</organism>
<evidence type="ECO:0000256" key="3">
    <source>
        <dbReference type="ARBA" id="ARBA00023163"/>
    </source>
</evidence>
<dbReference type="EMBL" id="RSED01000025">
    <property type="protein sequence ID" value="RRS02317.1"/>
    <property type="molecule type" value="Genomic_DNA"/>
</dbReference>
<dbReference type="Proteomes" id="UP000269265">
    <property type="component" value="Unassembled WGS sequence"/>
</dbReference>
<keyword evidence="3" id="KW-0804">Transcription</keyword>
<dbReference type="CDD" id="cd06170">
    <property type="entry name" value="LuxR_C_like"/>
    <property type="match status" value="1"/>
</dbReference>
<name>A0A3R8U0W2_9BURK</name>
<feature type="domain" description="HTH luxR-type" evidence="4">
    <location>
        <begin position="310"/>
        <end position="375"/>
    </location>
</feature>